<proteinExistence type="predicted"/>
<keyword evidence="1" id="KW-0472">Membrane</keyword>
<reference evidence="2 3" key="1">
    <citation type="submission" date="2020-11" db="EMBL/GenBank/DDBJ databases">
        <title>Draft Genome of Enterobacter sp. strain EMC7.</title>
        <authorList>
            <person name="Barman P."/>
            <person name="Sinha S."/>
            <person name="Sen S."/>
            <person name="Chakraborty R."/>
        </authorList>
    </citation>
    <scope>NUCLEOTIDE SEQUENCE [LARGE SCALE GENOMIC DNA]</scope>
    <source>
        <strain evidence="2 3">EMC7</strain>
    </source>
</reference>
<organism evidence="2 3">
    <name type="scientific">Leclercia barmai</name>
    <dbReference type="NCBI Taxonomy" id="2785629"/>
    <lineage>
        <taxon>Bacteria</taxon>
        <taxon>Pseudomonadati</taxon>
        <taxon>Pseudomonadota</taxon>
        <taxon>Gammaproteobacteria</taxon>
        <taxon>Enterobacterales</taxon>
        <taxon>Enterobacteriaceae</taxon>
        <taxon>Leclercia</taxon>
    </lineage>
</organism>
<name>A0ABS7RUE5_9ENTR</name>
<dbReference type="Proteomes" id="UP000706580">
    <property type="component" value="Unassembled WGS sequence"/>
</dbReference>
<sequence>MCALLFTNFPATKKTLTQEEISFFKNLDKTDISWFYIKYFAMVIGTLCFIGLLIMFKFIAE</sequence>
<comment type="caution">
    <text evidence="2">The sequence shown here is derived from an EMBL/GenBank/DDBJ whole genome shotgun (WGS) entry which is preliminary data.</text>
</comment>
<keyword evidence="1" id="KW-1133">Transmembrane helix</keyword>
<keyword evidence="3" id="KW-1185">Reference proteome</keyword>
<feature type="transmembrane region" description="Helical" evidence="1">
    <location>
        <begin position="36"/>
        <end position="60"/>
    </location>
</feature>
<evidence type="ECO:0000313" key="3">
    <source>
        <dbReference type="Proteomes" id="UP000706580"/>
    </source>
</evidence>
<protein>
    <submittedName>
        <fullName evidence="2">Uncharacterized protein</fullName>
    </submittedName>
</protein>
<accession>A0ABS7RUE5</accession>
<evidence type="ECO:0000256" key="1">
    <source>
        <dbReference type="SAM" id="Phobius"/>
    </source>
</evidence>
<keyword evidence="1" id="KW-0812">Transmembrane</keyword>
<dbReference type="EMBL" id="JADMNK010000001">
    <property type="protein sequence ID" value="MBZ0056583.1"/>
    <property type="molecule type" value="Genomic_DNA"/>
</dbReference>
<gene>
    <name evidence="2" type="ORF">ITX56_01890</name>
</gene>
<evidence type="ECO:0000313" key="2">
    <source>
        <dbReference type="EMBL" id="MBZ0056583.1"/>
    </source>
</evidence>